<evidence type="ECO:0000256" key="1">
    <source>
        <dbReference type="ARBA" id="ARBA00023015"/>
    </source>
</evidence>
<dbReference type="Gene3D" id="3.40.50.300">
    <property type="entry name" value="P-loop containing nucleotide triphosphate hydrolases"/>
    <property type="match status" value="1"/>
</dbReference>
<dbReference type="PANTHER" id="PTHR44688:SF25">
    <property type="entry name" value="HTH LUXR-TYPE DOMAIN-CONTAINING PROTEIN"/>
    <property type="match status" value="1"/>
</dbReference>
<dbReference type="InterPro" id="IPR027417">
    <property type="entry name" value="P-loop_NTPase"/>
</dbReference>
<dbReference type="InterPro" id="IPR059106">
    <property type="entry name" value="WHD_MalT"/>
</dbReference>
<dbReference type="PROSITE" id="PS50043">
    <property type="entry name" value="HTH_LUXR_2"/>
    <property type="match status" value="1"/>
</dbReference>
<dbReference type="GO" id="GO:0016887">
    <property type="term" value="F:ATP hydrolysis activity"/>
    <property type="evidence" value="ECO:0007669"/>
    <property type="project" value="InterPro"/>
</dbReference>
<proteinExistence type="predicted"/>
<gene>
    <name evidence="5" type="ORF">SAMN05421672_10451</name>
</gene>
<dbReference type="Pfam" id="PF13401">
    <property type="entry name" value="AAA_22"/>
    <property type="match status" value="1"/>
</dbReference>
<dbReference type="InterPro" id="IPR000792">
    <property type="entry name" value="Tscrpt_reg_LuxR_C"/>
</dbReference>
<dbReference type="SUPFAM" id="SSF46894">
    <property type="entry name" value="C-terminal effector domain of the bipartite response regulators"/>
    <property type="match status" value="1"/>
</dbReference>
<dbReference type="PROSITE" id="PS00622">
    <property type="entry name" value="HTH_LUXR_1"/>
    <property type="match status" value="1"/>
</dbReference>
<evidence type="ECO:0000313" key="6">
    <source>
        <dbReference type="Proteomes" id="UP000186079"/>
    </source>
</evidence>
<dbReference type="CDD" id="cd06170">
    <property type="entry name" value="LuxR_C_like"/>
    <property type="match status" value="1"/>
</dbReference>
<keyword evidence="1" id="KW-0805">Transcription regulation</keyword>
<dbReference type="Pfam" id="PF25873">
    <property type="entry name" value="WHD_MalT"/>
    <property type="match status" value="1"/>
</dbReference>
<dbReference type="InterPro" id="IPR049945">
    <property type="entry name" value="AAA_22"/>
</dbReference>
<dbReference type="PRINTS" id="PR00038">
    <property type="entry name" value="HTHLUXR"/>
</dbReference>
<name>A0A1N6QWN8_9PSED</name>
<sequence>MDVVSDTMGGLAHPSRRFLPPVPDGYVLRSRLHNLLAEHADARLILLCAPSGSGKSTLLAELIASRQAQGSACAWLSLAASDTDPHHFLTRLLHALRLQVPGLCTALLEMLASQDRPAPGVVLDGLLAELGELRRPLLLVLDDWQPASTELLSALNRFIQLAPPGLTLAIGCTQRPALNLAVLRAKGRLLEIGLGELCLTLEEMRGVSPAGLGEETLQDLHALTEGWLAGALLTCQPLPDALPRAEALAHYARLLDDLLRPLFEALPQEIRELLLILGVPARMSGELVCALTGRDDGQALLEELETRQLFLIPLDRERRWYRFHRQFGRFLQSLLRHSDAEQYRQLQFKTSLWFTNHHMQTLAIEHACLAEDSEMLAALVGGYGLELINRGQLHRLYRWRRKIPDALVERHPILVLVDVWDKAAGLTLAEANRLLDELLARWASEDETPLGDGRLAVLAIKAMLALQKDDLQLCVALVRKVEARLEQHSAFLEAATLLMGALAHAVLAQPEQARRLIALARQRNHFLSGRYLDIQLDNIEVFLAYEQGRLRQASMLCERLLERSQGCFEPGSTALVLPQISAGLIAYQQGRFEGLEERLRRALAGVDVINPIDFYAQGLLCLARLQRLRGQAREAQATLMEVQNLGARHQSWRFYAQAVGEEILGLLQDPGGERAKRAEQRLKSVDWQRQAAAYPQHTFNAVQWVLGLSRVRLQQARNQFSEALHEITQLRALLQPGWHELQRLRLDLLAALSYQHLGYQERALSLLVQCLLAAEREGMRSLFVEEGEGVRALLQHLEAVERQPALQGFLRELIGMWPGQPASSEQYGLSEALTERELEVIRLAAQGFSNDEIGRQLSLALGTVKWHLHNIYEKFRVRNRTQAIRRARDLGVLA</sequence>
<evidence type="ECO:0000313" key="5">
    <source>
        <dbReference type="EMBL" id="SIQ20958.1"/>
    </source>
</evidence>
<dbReference type="SMART" id="SM00421">
    <property type="entry name" value="HTH_LUXR"/>
    <property type="match status" value="1"/>
</dbReference>
<dbReference type="Gene3D" id="1.25.40.10">
    <property type="entry name" value="Tetratricopeptide repeat domain"/>
    <property type="match status" value="1"/>
</dbReference>
<evidence type="ECO:0000256" key="3">
    <source>
        <dbReference type="ARBA" id="ARBA00023163"/>
    </source>
</evidence>
<dbReference type="InterPro" id="IPR036388">
    <property type="entry name" value="WH-like_DNA-bd_sf"/>
</dbReference>
<accession>A0A1N6QWN8</accession>
<reference evidence="5 6" key="1">
    <citation type="submission" date="2017-01" db="EMBL/GenBank/DDBJ databases">
        <authorList>
            <person name="Mah S.A."/>
            <person name="Swanson W.J."/>
            <person name="Moy G.W."/>
            <person name="Vacquier V.D."/>
        </authorList>
    </citation>
    <scope>NUCLEOTIDE SEQUENCE [LARGE SCALE GENOMIC DNA]</scope>
    <source>
        <strain evidence="5 6">ATCC 29606</strain>
    </source>
</reference>
<keyword evidence="2" id="KW-0238">DNA-binding</keyword>
<protein>
    <submittedName>
        <fullName evidence="5">LuxR family transcriptional regulator, maltose regulon positive regulatory protein</fullName>
    </submittedName>
</protein>
<dbReference type="PANTHER" id="PTHR44688">
    <property type="entry name" value="DNA-BINDING TRANSCRIPTIONAL ACTIVATOR DEVR_DOSR"/>
    <property type="match status" value="1"/>
</dbReference>
<dbReference type="InterPro" id="IPR011990">
    <property type="entry name" value="TPR-like_helical_dom_sf"/>
</dbReference>
<dbReference type="EMBL" id="FTMC01000004">
    <property type="protein sequence ID" value="SIQ20958.1"/>
    <property type="molecule type" value="Genomic_DNA"/>
</dbReference>
<dbReference type="InterPro" id="IPR041617">
    <property type="entry name" value="TPR_MalT"/>
</dbReference>
<dbReference type="GO" id="GO:0003677">
    <property type="term" value="F:DNA binding"/>
    <property type="evidence" value="ECO:0007669"/>
    <property type="project" value="UniProtKB-KW"/>
</dbReference>
<evidence type="ECO:0000259" key="4">
    <source>
        <dbReference type="PROSITE" id="PS50043"/>
    </source>
</evidence>
<dbReference type="Proteomes" id="UP000186079">
    <property type="component" value="Unassembled WGS sequence"/>
</dbReference>
<dbReference type="AlphaFoldDB" id="A0A1N6QWN8"/>
<keyword evidence="3" id="KW-0804">Transcription</keyword>
<feature type="domain" description="HTH luxR-type" evidence="4">
    <location>
        <begin position="826"/>
        <end position="891"/>
    </location>
</feature>
<dbReference type="GO" id="GO:0006355">
    <property type="term" value="P:regulation of DNA-templated transcription"/>
    <property type="evidence" value="ECO:0007669"/>
    <property type="project" value="InterPro"/>
</dbReference>
<evidence type="ECO:0000256" key="2">
    <source>
        <dbReference type="ARBA" id="ARBA00023125"/>
    </source>
</evidence>
<dbReference type="InterPro" id="IPR016032">
    <property type="entry name" value="Sig_transdc_resp-reg_C-effctor"/>
</dbReference>
<dbReference type="Pfam" id="PF00196">
    <property type="entry name" value="GerE"/>
    <property type="match status" value="1"/>
</dbReference>
<dbReference type="Pfam" id="PF17874">
    <property type="entry name" value="TPR_MalT"/>
    <property type="match status" value="1"/>
</dbReference>
<dbReference type="SUPFAM" id="SSF52540">
    <property type="entry name" value="P-loop containing nucleoside triphosphate hydrolases"/>
    <property type="match status" value="1"/>
</dbReference>
<dbReference type="Gene3D" id="1.10.10.10">
    <property type="entry name" value="Winged helix-like DNA-binding domain superfamily/Winged helix DNA-binding domain"/>
    <property type="match status" value="1"/>
</dbReference>
<organism evidence="5 6">
    <name type="scientific">Pseudomonas flexibilis</name>
    <dbReference type="NCBI Taxonomy" id="706570"/>
    <lineage>
        <taxon>Bacteria</taxon>
        <taxon>Pseudomonadati</taxon>
        <taxon>Pseudomonadota</taxon>
        <taxon>Gammaproteobacteria</taxon>
        <taxon>Pseudomonadales</taxon>
        <taxon>Pseudomonadaceae</taxon>
        <taxon>Pseudomonas</taxon>
    </lineage>
</organism>